<keyword evidence="3" id="KW-1185">Reference proteome</keyword>
<keyword evidence="1" id="KW-1133">Transmembrane helix</keyword>
<dbReference type="PANTHER" id="PTHR36376">
    <property type="entry name" value="OS09G0514700 PROTEIN"/>
    <property type="match status" value="1"/>
</dbReference>
<organism evidence="2 3">
    <name type="scientific">Gossypium trilobum</name>
    <dbReference type="NCBI Taxonomy" id="34281"/>
    <lineage>
        <taxon>Eukaryota</taxon>
        <taxon>Viridiplantae</taxon>
        <taxon>Streptophyta</taxon>
        <taxon>Embryophyta</taxon>
        <taxon>Tracheophyta</taxon>
        <taxon>Spermatophyta</taxon>
        <taxon>Magnoliopsida</taxon>
        <taxon>eudicotyledons</taxon>
        <taxon>Gunneridae</taxon>
        <taxon>Pentapetalae</taxon>
        <taxon>rosids</taxon>
        <taxon>malvids</taxon>
        <taxon>Malvales</taxon>
        <taxon>Malvaceae</taxon>
        <taxon>Malvoideae</taxon>
        <taxon>Gossypium</taxon>
    </lineage>
</organism>
<evidence type="ECO:0000313" key="2">
    <source>
        <dbReference type="EMBL" id="MBA0784843.1"/>
    </source>
</evidence>
<proteinExistence type="predicted"/>
<feature type="transmembrane region" description="Helical" evidence="1">
    <location>
        <begin position="67"/>
        <end position="89"/>
    </location>
</feature>
<keyword evidence="1" id="KW-0472">Membrane</keyword>
<feature type="non-terminal residue" evidence="2">
    <location>
        <position position="1"/>
    </location>
</feature>
<sequence>CIIALFRCSQDELFENCRGLDNVESNGLGKKRACIDGDKNDCSMLDAKILRSTKHLIKVLPRRSMRLISKVQFCAFLCHAIICGIFPLVK</sequence>
<dbReference type="AlphaFoldDB" id="A0A7J9FHQ9"/>
<gene>
    <name evidence="2" type="ORF">Gotri_026674</name>
</gene>
<dbReference type="Proteomes" id="UP000593568">
    <property type="component" value="Unassembled WGS sequence"/>
</dbReference>
<evidence type="ECO:0000313" key="3">
    <source>
        <dbReference type="Proteomes" id="UP000593568"/>
    </source>
</evidence>
<protein>
    <submittedName>
        <fullName evidence="2">Uncharacterized protein</fullName>
    </submittedName>
</protein>
<comment type="caution">
    <text evidence="2">The sequence shown here is derived from an EMBL/GenBank/DDBJ whole genome shotgun (WGS) entry which is preliminary data.</text>
</comment>
<name>A0A7J9FHQ9_9ROSI</name>
<dbReference type="PANTHER" id="PTHR36376:SF1">
    <property type="entry name" value="OS09G0514700 PROTEIN"/>
    <property type="match status" value="1"/>
</dbReference>
<accession>A0A7J9FHQ9</accession>
<dbReference type="EMBL" id="JABEZW010216575">
    <property type="protein sequence ID" value="MBA0784843.1"/>
    <property type="molecule type" value="Genomic_DNA"/>
</dbReference>
<reference evidence="2 3" key="1">
    <citation type="journal article" date="2019" name="Genome Biol. Evol.">
        <title>Insights into the evolution of the New World diploid cottons (Gossypium, subgenus Houzingenia) based on genome sequencing.</title>
        <authorList>
            <person name="Grover C.E."/>
            <person name="Arick M.A. 2nd"/>
            <person name="Thrash A."/>
            <person name="Conover J.L."/>
            <person name="Sanders W.S."/>
            <person name="Peterson D.G."/>
            <person name="Frelichowski J.E."/>
            <person name="Scheffler J.A."/>
            <person name="Scheffler B.E."/>
            <person name="Wendel J.F."/>
        </authorList>
    </citation>
    <scope>NUCLEOTIDE SEQUENCE [LARGE SCALE GENOMIC DNA]</scope>
    <source>
        <strain evidence="2">8</strain>
        <tissue evidence="2">Leaf</tissue>
    </source>
</reference>
<keyword evidence="1" id="KW-0812">Transmembrane</keyword>
<evidence type="ECO:0000256" key="1">
    <source>
        <dbReference type="SAM" id="Phobius"/>
    </source>
</evidence>